<evidence type="ECO:0000256" key="3">
    <source>
        <dbReference type="ARBA" id="ARBA00022691"/>
    </source>
</evidence>
<protein>
    <recommendedName>
        <fullName evidence="7">SAM-dependent MTase RsmB/NOP-type domain-containing protein</fullName>
    </recommendedName>
</protein>
<evidence type="ECO:0000313" key="8">
    <source>
        <dbReference type="EMBL" id="GLC56703.1"/>
    </source>
</evidence>
<dbReference type="PROSITE" id="PS51686">
    <property type="entry name" value="SAM_MT_RSMB_NOP"/>
    <property type="match status" value="1"/>
</dbReference>
<keyword evidence="4 5" id="KW-0694">RNA-binding</keyword>
<keyword evidence="3 5" id="KW-0949">S-adenosyl-L-methionine</keyword>
<keyword evidence="1 5" id="KW-0489">Methyltransferase</keyword>
<dbReference type="GO" id="GO:0009383">
    <property type="term" value="F:rRNA (cytosine-C5-)-methyltransferase activity"/>
    <property type="evidence" value="ECO:0007669"/>
    <property type="project" value="TreeGrafter"/>
</dbReference>
<feature type="region of interest" description="Disordered" evidence="6">
    <location>
        <begin position="330"/>
        <end position="372"/>
    </location>
</feature>
<evidence type="ECO:0000256" key="2">
    <source>
        <dbReference type="ARBA" id="ARBA00022679"/>
    </source>
</evidence>
<evidence type="ECO:0000313" key="9">
    <source>
        <dbReference type="Proteomes" id="UP001165080"/>
    </source>
</evidence>
<feature type="binding site" evidence="5">
    <location>
        <position position="266"/>
    </location>
    <ligand>
        <name>S-adenosyl-L-methionine</name>
        <dbReference type="ChEBI" id="CHEBI:59789"/>
    </ligand>
</feature>
<feature type="compositionally biased region" description="Low complexity" evidence="6">
    <location>
        <begin position="195"/>
        <end position="206"/>
    </location>
</feature>
<reference evidence="8 9" key="1">
    <citation type="journal article" date="2023" name="Commun. Biol.">
        <title>Reorganization of the ancestral sex-determining regions during the evolution of trioecy in Pleodorina starrii.</title>
        <authorList>
            <person name="Takahashi K."/>
            <person name="Suzuki S."/>
            <person name="Kawai-Toyooka H."/>
            <person name="Yamamoto K."/>
            <person name="Hamaji T."/>
            <person name="Ootsuki R."/>
            <person name="Yamaguchi H."/>
            <person name="Kawachi M."/>
            <person name="Higashiyama T."/>
            <person name="Nozaki H."/>
        </authorList>
    </citation>
    <scope>NUCLEOTIDE SEQUENCE [LARGE SCALE GENOMIC DNA]</scope>
    <source>
        <strain evidence="8 9">NIES-4479</strain>
    </source>
</reference>
<dbReference type="Gene3D" id="3.40.50.150">
    <property type="entry name" value="Vaccinia Virus protein VP39"/>
    <property type="match status" value="1"/>
</dbReference>
<dbReference type="AlphaFoldDB" id="A0A9W6BRF3"/>
<feature type="binding site" evidence="5">
    <location>
        <position position="322"/>
    </location>
    <ligand>
        <name>S-adenosyl-L-methionine</name>
        <dbReference type="ChEBI" id="CHEBI:59789"/>
    </ligand>
</feature>
<dbReference type="Proteomes" id="UP001165080">
    <property type="component" value="Unassembled WGS sequence"/>
</dbReference>
<dbReference type="OrthoDB" id="427002at2759"/>
<evidence type="ECO:0000256" key="4">
    <source>
        <dbReference type="ARBA" id="ARBA00022884"/>
    </source>
</evidence>
<dbReference type="GO" id="GO:0070475">
    <property type="term" value="P:rRNA base methylation"/>
    <property type="evidence" value="ECO:0007669"/>
    <property type="project" value="TreeGrafter"/>
</dbReference>
<dbReference type="PANTHER" id="PTHR22807:SF30">
    <property type="entry name" value="28S RRNA (CYTOSINE(4447)-C(5))-METHYLTRANSFERASE-RELATED"/>
    <property type="match status" value="1"/>
</dbReference>
<comment type="caution">
    <text evidence="8">The sequence shown here is derived from an EMBL/GenBank/DDBJ whole genome shotgun (WGS) entry which is preliminary data.</text>
</comment>
<dbReference type="InterPro" id="IPR001678">
    <property type="entry name" value="MeTrfase_RsmB-F_NOP2_dom"/>
</dbReference>
<feature type="domain" description="SAM-dependent MTase RsmB/NOP-type" evidence="7">
    <location>
        <begin position="237"/>
        <end position="495"/>
    </location>
</feature>
<feature type="region of interest" description="Disordered" evidence="6">
    <location>
        <begin position="178"/>
        <end position="230"/>
    </location>
</feature>
<dbReference type="SUPFAM" id="SSF53335">
    <property type="entry name" value="S-adenosyl-L-methionine-dependent methyltransferases"/>
    <property type="match status" value="1"/>
</dbReference>
<dbReference type="GO" id="GO:0003723">
    <property type="term" value="F:RNA binding"/>
    <property type="evidence" value="ECO:0007669"/>
    <property type="project" value="UniProtKB-UniRule"/>
</dbReference>
<keyword evidence="2 5" id="KW-0808">Transferase</keyword>
<dbReference type="GO" id="GO:0000470">
    <property type="term" value="P:maturation of LSU-rRNA"/>
    <property type="evidence" value="ECO:0007669"/>
    <property type="project" value="TreeGrafter"/>
</dbReference>
<feature type="binding site" evidence="5">
    <location>
        <position position="383"/>
    </location>
    <ligand>
        <name>S-adenosyl-L-methionine</name>
        <dbReference type="ChEBI" id="CHEBI:59789"/>
    </ligand>
</feature>
<dbReference type="InterPro" id="IPR023267">
    <property type="entry name" value="RCMT"/>
</dbReference>
<gene>
    <name evidence="8" type="primary">PLEST007389</name>
    <name evidence="8" type="ORF">PLESTB_001136700</name>
</gene>
<feature type="binding site" evidence="5">
    <location>
        <begin position="242"/>
        <end position="248"/>
    </location>
    <ligand>
        <name>S-adenosyl-L-methionine</name>
        <dbReference type="ChEBI" id="CHEBI:59789"/>
    </ligand>
</feature>
<evidence type="ECO:0000256" key="1">
    <source>
        <dbReference type="ARBA" id="ARBA00022603"/>
    </source>
</evidence>
<dbReference type="InterPro" id="IPR029063">
    <property type="entry name" value="SAM-dependent_MTases_sf"/>
</dbReference>
<proteinExistence type="inferred from homology"/>
<feature type="region of interest" description="Disordered" evidence="6">
    <location>
        <begin position="497"/>
        <end position="526"/>
    </location>
</feature>
<organism evidence="8 9">
    <name type="scientific">Pleodorina starrii</name>
    <dbReference type="NCBI Taxonomy" id="330485"/>
    <lineage>
        <taxon>Eukaryota</taxon>
        <taxon>Viridiplantae</taxon>
        <taxon>Chlorophyta</taxon>
        <taxon>core chlorophytes</taxon>
        <taxon>Chlorophyceae</taxon>
        <taxon>CS clade</taxon>
        <taxon>Chlamydomonadales</taxon>
        <taxon>Volvocaceae</taxon>
        <taxon>Pleodorina</taxon>
    </lineage>
</organism>
<dbReference type="InterPro" id="IPR049560">
    <property type="entry name" value="MeTrfase_RsmB-F_NOP2_cat"/>
</dbReference>
<evidence type="ECO:0000256" key="5">
    <source>
        <dbReference type="PROSITE-ProRule" id="PRU01023"/>
    </source>
</evidence>
<feature type="active site" description="Nucleophile" evidence="5">
    <location>
        <position position="437"/>
    </location>
</feature>
<dbReference type="PRINTS" id="PR02008">
    <property type="entry name" value="RCMTFAMILY"/>
</dbReference>
<name>A0A9W6BRF3_9CHLO</name>
<dbReference type="EMBL" id="BRXU01000016">
    <property type="protein sequence ID" value="GLC56703.1"/>
    <property type="molecule type" value="Genomic_DNA"/>
</dbReference>
<evidence type="ECO:0000256" key="6">
    <source>
        <dbReference type="SAM" id="MobiDB-lite"/>
    </source>
</evidence>
<keyword evidence="9" id="KW-1185">Reference proteome</keyword>
<evidence type="ECO:0000259" key="7">
    <source>
        <dbReference type="PROSITE" id="PS51686"/>
    </source>
</evidence>
<sequence>MESTRDEPRGADPARLLAIRRHLASCLPADLLDRFWHEGFAVARQPSFRLNAMRLSDDASAAAAAVTASSSSTATQSASPCNGGAATQAAAGRCDVGSDGGAGGDAEDTVRQLLAGFGLPADTPVERCPYHPLARLLPARTAAVVRVADQAHALGPLRRGSAYFMGLSSMLPALALMAHTKQHQHQDQHQKHQHQQPQQHPYQSQRQRQHQRQPHPQCGSGGGGREGNEGRVEEPLRVLDLCAAPGGKTALMAELMGNTGTLLAVDASWPRLQRLQFNVDRLVPNHRNDPNRFAGGDGGAGAALTSDGRWWRRGCVVAAHADGTSLRVDEHGLPLVHPSSRKGGRGGGATSSGRARRAGGGREHDHDDDDEGEIGLYDRVLVDAPCSGLGRLQLHRPSSYSRWDESHVARHPERQRQLLLRGARLLRRGGSLVYSTCTIDPRENEAMVAWLLGRMGGSLRLVEPRLTAPAAGPAPLLMPPVGIEPGTFSSTTTLAHAAADAASTGSGSGSGPHPSSATSFSPTHPHGALLRASAVSHVSLREALEGHRPSCTYPPLLDGPWWDEAIAGGGSRWAGGRGGSGGGRRHLPALRTFGGLPGDDSGGGGGGGGGGLIAEAAAAAGLSRDALRDQLAGCCLRVAPGPTYEGFFLAQVVRD</sequence>
<dbReference type="GO" id="GO:0005730">
    <property type="term" value="C:nucleolus"/>
    <property type="evidence" value="ECO:0007669"/>
    <property type="project" value="TreeGrafter"/>
</dbReference>
<accession>A0A9W6BRF3</accession>
<feature type="compositionally biased region" description="Low complexity" evidence="6">
    <location>
        <begin position="497"/>
        <end position="519"/>
    </location>
</feature>
<dbReference type="Pfam" id="PF01189">
    <property type="entry name" value="Methyltr_RsmB-F"/>
    <property type="match status" value="2"/>
</dbReference>
<dbReference type="PANTHER" id="PTHR22807">
    <property type="entry name" value="NOP2 YEAST -RELATED NOL1/NOP2/FMU SUN DOMAIN-CONTAINING"/>
    <property type="match status" value="1"/>
</dbReference>
<comment type="similarity">
    <text evidence="5">Belongs to the class I-like SAM-binding methyltransferase superfamily. RsmB/NOP family.</text>
</comment>